<feature type="domain" description="Beta-ketoacyl-[acyl-carrier-protein] synthase III C-terminal" evidence="10">
    <location>
        <begin position="249"/>
        <end position="335"/>
    </location>
</feature>
<comment type="subunit">
    <text evidence="9">Homodimer.</text>
</comment>
<keyword evidence="13" id="KW-1185">Reference proteome</keyword>
<dbReference type="EMBL" id="VUMV01000006">
    <property type="protein sequence ID" value="MST82393.1"/>
    <property type="molecule type" value="Genomic_DNA"/>
</dbReference>
<keyword evidence="7 9" id="KW-0511">Multifunctional enzyme</keyword>
<keyword evidence="4 9" id="KW-0276">Fatty acid metabolism</keyword>
<evidence type="ECO:0000256" key="9">
    <source>
        <dbReference type="HAMAP-Rule" id="MF_01815"/>
    </source>
</evidence>
<keyword evidence="9" id="KW-0963">Cytoplasm</keyword>
<dbReference type="EC" id="2.3.1.180" evidence="9"/>
<evidence type="ECO:0000256" key="7">
    <source>
        <dbReference type="ARBA" id="ARBA00023268"/>
    </source>
</evidence>
<dbReference type="GO" id="GO:0033818">
    <property type="term" value="F:beta-ketoacyl-acyl-carrier-protein synthase III activity"/>
    <property type="evidence" value="ECO:0007669"/>
    <property type="project" value="UniProtKB-UniRule"/>
</dbReference>
<dbReference type="SUPFAM" id="SSF53901">
    <property type="entry name" value="Thiolase-like"/>
    <property type="match status" value="1"/>
</dbReference>
<keyword evidence="5 9" id="KW-0443">Lipid metabolism</keyword>
<protein>
    <recommendedName>
        <fullName evidence="9">Beta-ketoacyl-[acyl-carrier-protein] synthase III</fullName>
        <shortName evidence="9">Beta-ketoacyl-ACP synthase III</shortName>
        <shortName evidence="9">KAS III</shortName>
        <ecNumber evidence="9">2.3.1.180</ecNumber>
    </recommendedName>
    <alternativeName>
        <fullName evidence="9">3-oxoacyl-[acyl-carrier-protein] synthase 3</fullName>
    </alternativeName>
    <alternativeName>
        <fullName evidence="9">3-oxoacyl-[acyl-carrier-protein] synthase III</fullName>
    </alternativeName>
</protein>
<reference evidence="12 13" key="1">
    <citation type="submission" date="2019-08" db="EMBL/GenBank/DDBJ databases">
        <title>In-depth cultivation of the pig gut microbiome towards novel bacterial diversity and tailored functional studies.</title>
        <authorList>
            <person name="Wylensek D."/>
            <person name="Hitch T.C.A."/>
            <person name="Clavel T."/>
        </authorList>
    </citation>
    <scope>NUCLEOTIDE SEQUENCE [LARGE SCALE GENOMIC DNA]</scope>
    <source>
        <strain evidence="12 13">Oil+RF-744-WCA-WT-13</strain>
    </source>
</reference>
<evidence type="ECO:0000256" key="6">
    <source>
        <dbReference type="ARBA" id="ARBA00023160"/>
    </source>
</evidence>
<dbReference type="InterPro" id="IPR013751">
    <property type="entry name" value="ACP_syn_III_N"/>
</dbReference>
<comment type="pathway">
    <text evidence="9">Lipid metabolism; fatty acid biosynthesis.</text>
</comment>
<accession>A0A7X2P9U7</accession>
<comment type="function">
    <text evidence="9">Catalyzes the condensation reaction of fatty acid synthesis by the addition to an acyl acceptor of two carbons from malonyl-ACP. Catalyzes the first condensation reaction which initiates fatty acid synthesis and may therefore play a role in governing the total rate of fatty acid production. Possesses both acetoacetyl-ACP synthase and acetyl transacylase activities. Its substrate specificity determines the biosynthesis of branched-chain and/or straight-chain of fatty acids.</text>
</comment>
<dbReference type="InterPro" id="IPR013747">
    <property type="entry name" value="ACP_syn_III_C"/>
</dbReference>
<evidence type="ECO:0000256" key="8">
    <source>
        <dbReference type="ARBA" id="ARBA00023315"/>
    </source>
</evidence>
<evidence type="ECO:0000313" key="12">
    <source>
        <dbReference type="EMBL" id="MST82393.1"/>
    </source>
</evidence>
<comment type="similarity">
    <text evidence="1 9">Belongs to the thiolase-like superfamily. FabH family.</text>
</comment>
<evidence type="ECO:0000259" key="10">
    <source>
        <dbReference type="Pfam" id="PF08541"/>
    </source>
</evidence>
<proteinExistence type="inferred from homology"/>
<evidence type="ECO:0000256" key="3">
    <source>
        <dbReference type="ARBA" id="ARBA00022679"/>
    </source>
</evidence>
<evidence type="ECO:0000259" key="11">
    <source>
        <dbReference type="Pfam" id="PF08545"/>
    </source>
</evidence>
<feature type="region of interest" description="ACP-binding" evidence="9">
    <location>
        <begin position="264"/>
        <end position="268"/>
    </location>
</feature>
<dbReference type="GO" id="GO:0005737">
    <property type="term" value="C:cytoplasm"/>
    <property type="evidence" value="ECO:0007669"/>
    <property type="project" value="UniProtKB-SubCell"/>
</dbReference>
<gene>
    <name evidence="9" type="primary">fabH</name>
    <name evidence="12" type="ORF">FYJ60_08710</name>
</gene>
<feature type="active site" evidence="9">
    <location>
        <position position="263"/>
    </location>
</feature>
<comment type="subcellular location">
    <subcellularLocation>
        <location evidence="9">Cytoplasm</location>
    </subcellularLocation>
</comment>
<evidence type="ECO:0000256" key="5">
    <source>
        <dbReference type="ARBA" id="ARBA00023098"/>
    </source>
</evidence>
<dbReference type="Pfam" id="PF08545">
    <property type="entry name" value="ACP_syn_III"/>
    <property type="match status" value="1"/>
</dbReference>
<dbReference type="UniPathway" id="UPA00094"/>
<feature type="active site" evidence="9">
    <location>
        <position position="114"/>
    </location>
</feature>
<dbReference type="InterPro" id="IPR004655">
    <property type="entry name" value="FabH"/>
</dbReference>
<keyword evidence="2 9" id="KW-0444">Lipid biosynthesis</keyword>
<dbReference type="AlphaFoldDB" id="A0A7X2P9U7"/>
<evidence type="ECO:0000313" key="13">
    <source>
        <dbReference type="Proteomes" id="UP000466864"/>
    </source>
</evidence>
<dbReference type="CDD" id="cd00830">
    <property type="entry name" value="KAS_III"/>
    <property type="match status" value="1"/>
</dbReference>
<dbReference type="GO" id="GO:0004315">
    <property type="term" value="F:3-oxoacyl-[acyl-carrier-protein] synthase activity"/>
    <property type="evidence" value="ECO:0007669"/>
    <property type="project" value="InterPro"/>
</dbReference>
<dbReference type="HAMAP" id="MF_01815">
    <property type="entry name" value="FabH"/>
    <property type="match status" value="1"/>
</dbReference>
<dbReference type="Gene3D" id="3.40.47.10">
    <property type="match status" value="1"/>
</dbReference>
<keyword evidence="3 9" id="KW-0808">Transferase</keyword>
<comment type="caution">
    <text evidence="12">The sequence shown here is derived from an EMBL/GenBank/DDBJ whole genome shotgun (WGS) entry which is preliminary data.</text>
</comment>
<dbReference type="InterPro" id="IPR016039">
    <property type="entry name" value="Thiolase-like"/>
</dbReference>
<dbReference type="Pfam" id="PF08541">
    <property type="entry name" value="ACP_syn_III_C"/>
    <property type="match status" value="1"/>
</dbReference>
<evidence type="ECO:0000256" key="2">
    <source>
        <dbReference type="ARBA" id="ARBA00022516"/>
    </source>
</evidence>
<sequence>MSGIQIIGMGHAVPSVCVTNTDLKKVMETSEEWIRTRTGICERRFCGEGESLVTLAVRASEEAIASSGVRKEKICLVITATVTPDYQVPSTSCLVQEKLGLPSGIPAFDLNAACSGFVYGLSLVQALLPENGFALLIGAEQLSRMLDFSDRSTAVLFGDGAAAAVLQKKAGVVFYSHLAADGNRNALWAASAPANRLPAWKNAAPQEEEETAGGEPEDTGKYKIHMDGRAVFRFAVRALSEELRELEKQSGIPAEEIDQIVCHQANQRILDYVRKERGLPEEKFYRNLDRYGNTSGASIPLALYDLWSAGNLEPGTRIFCIGFGAGLTWAGACLTF</sequence>
<dbReference type="PANTHER" id="PTHR43091">
    <property type="entry name" value="3-OXOACYL-[ACYL-CARRIER-PROTEIN] SYNTHASE"/>
    <property type="match status" value="1"/>
</dbReference>
<evidence type="ECO:0000256" key="1">
    <source>
        <dbReference type="ARBA" id="ARBA00008642"/>
    </source>
</evidence>
<dbReference type="NCBIfam" id="NF006829">
    <property type="entry name" value="PRK09352.1"/>
    <property type="match status" value="1"/>
</dbReference>
<feature type="active site" evidence="9">
    <location>
        <position position="293"/>
    </location>
</feature>
<dbReference type="NCBIfam" id="TIGR00747">
    <property type="entry name" value="fabH"/>
    <property type="match status" value="1"/>
</dbReference>
<evidence type="ECO:0000256" key="4">
    <source>
        <dbReference type="ARBA" id="ARBA00022832"/>
    </source>
</evidence>
<comment type="catalytic activity">
    <reaction evidence="9">
        <text>malonyl-[ACP] + acetyl-CoA + H(+) = 3-oxobutanoyl-[ACP] + CO2 + CoA</text>
        <dbReference type="Rhea" id="RHEA:12080"/>
        <dbReference type="Rhea" id="RHEA-COMP:9623"/>
        <dbReference type="Rhea" id="RHEA-COMP:9625"/>
        <dbReference type="ChEBI" id="CHEBI:15378"/>
        <dbReference type="ChEBI" id="CHEBI:16526"/>
        <dbReference type="ChEBI" id="CHEBI:57287"/>
        <dbReference type="ChEBI" id="CHEBI:57288"/>
        <dbReference type="ChEBI" id="CHEBI:78449"/>
        <dbReference type="ChEBI" id="CHEBI:78450"/>
        <dbReference type="EC" id="2.3.1.180"/>
    </reaction>
</comment>
<organism evidence="12 13">
    <name type="scientific">Bilifractor porci</name>
    <dbReference type="NCBI Taxonomy" id="2606636"/>
    <lineage>
        <taxon>Bacteria</taxon>
        <taxon>Bacillati</taxon>
        <taxon>Bacillota</taxon>
        <taxon>Clostridia</taxon>
        <taxon>Lachnospirales</taxon>
        <taxon>Lachnospiraceae</taxon>
        <taxon>Bilifractor</taxon>
    </lineage>
</organism>
<feature type="domain" description="Beta-ketoacyl-[acyl-carrier-protein] synthase III N-terminal" evidence="11">
    <location>
        <begin position="108"/>
        <end position="182"/>
    </location>
</feature>
<dbReference type="Proteomes" id="UP000466864">
    <property type="component" value="Unassembled WGS sequence"/>
</dbReference>
<dbReference type="RefSeq" id="WP_154458309.1">
    <property type="nucleotide sequence ID" value="NZ_VUMV01000006.1"/>
</dbReference>
<keyword evidence="8 9" id="KW-0012">Acyltransferase</keyword>
<dbReference type="PANTHER" id="PTHR43091:SF1">
    <property type="entry name" value="BETA-KETOACYL-[ACYL-CARRIER-PROTEIN] SYNTHASE III, CHLOROPLASTIC"/>
    <property type="match status" value="1"/>
</dbReference>
<keyword evidence="6 9" id="KW-0275">Fatty acid biosynthesis</keyword>
<dbReference type="GO" id="GO:0006633">
    <property type="term" value="P:fatty acid biosynthetic process"/>
    <property type="evidence" value="ECO:0007669"/>
    <property type="project" value="UniProtKB-UniRule"/>
</dbReference>
<comment type="domain">
    <text evidence="9">The last Arg residue of the ACP-binding site is essential for the weak association between ACP/AcpP and FabH.</text>
</comment>
<name>A0A7X2P9U7_9FIRM</name>